<keyword evidence="2" id="KW-1185">Reference proteome</keyword>
<evidence type="ECO:0000313" key="2">
    <source>
        <dbReference type="Proteomes" id="UP000054995"/>
    </source>
</evidence>
<sequence length="37" mass="4571">MSYTMLRPLRRNCRNFNETGFFTTFLLEKIVFMQMFS</sequence>
<protein>
    <submittedName>
        <fullName evidence="1">Uncharacterized protein</fullName>
    </submittedName>
</protein>
<evidence type="ECO:0000313" key="1">
    <source>
        <dbReference type="EMBL" id="KRY63948.1"/>
    </source>
</evidence>
<dbReference type="Proteomes" id="UP000054995">
    <property type="component" value="Unassembled WGS sequence"/>
</dbReference>
<dbReference type="AlphaFoldDB" id="A0A0V1DQX1"/>
<dbReference type="EMBL" id="JYDT01001865">
    <property type="protein sequence ID" value="KRY63948.1"/>
    <property type="molecule type" value="Genomic_DNA"/>
</dbReference>
<comment type="caution">
    <text evidence="1">The sequence shown here is derived from an EMBL/GenBank/DDBJ whole genome shotgun (WGS) entry which is preliminary data.</text>
</comment>
<name>A0A0V1DQX1_TRIPS</name>
<reference evidence="1 2" key="1">
    <citation type="submission" date="2015-01" db="EMBL/GenBank/DDBJ databases">
        <title>Evolution of Trichinella species and genotypes.</title>
        <authorList>
            <person name="Korhonen P.K."/>
            <person name="Edoardo P."/>
            <person name="Giuseppe L.R."/>
            <person name="Gasser R.B."/>
        </authorList>
    </citation>
    <scope>NUCLEOTIDE SEQUENCE [LARGE SCALE GENOMIC DNA]</scope>
    <source>
        <strain evidence="1">ISS470</strain>
    </source>
</reference>
<proteinExistence type="predicted"/>
<accession>A0A0V1DQX1</accession>
<gene>
    <name evidence="1" type="ORF">T4D_5336</name>
</gene>
<organism evidence="1 2">
    <name type="scientific">Trichinella pseudospiralis</name>
    <name type="common">Parasitic roundworm</name>
    <dbReference type="NCBI Taxonomy" id="6337"/>
    <lineage>
        <taxon>Eukaryota</taxon>
        <taxon>Metazoa</taxon>
        <taxon>Ecdysozoa</taxon>
        <taxon>Nematoda</taxon>
        <taxon>Enoplea</taxon>
        <taxon>Dorylaimia</taxon>
        <taxon>Trichinellida</taxon>
        <taxon>Trichinellidae</taxon>
        <taxon>Trichinella</taxon>
    </lineage>
</organism>